<evidence type="ECO:0000313" key="1">
    <source>
        <dbReference type="EMBL" id="KAJ3081159.1"/>
    </source>
</evidence>
<dbReference type="EMBL" id="JADGJH010005301">
    <property type="protein sequence ID" value="KAJ3081159.1"/>
    <property type="molecule type" value="Genomic_DNA"/>
</dbReference>
<dbReference type="Pfam" id="PF04305">
    <property type="entry name" value="DUF455"/>
    <property type="match status" value="1"/>
</dbReference>
<protein>
    <submittedName>
        <fullName evidence="1">Uncharacterized protein</fullName>
    </submittedName>
</protein>
<sequence>MGNDLTFDIIARFSTVKAASSTPLLQAFFHDFLKVANDKAKYYLYLVARLETFRSYFGALLIHNALRVNA</sequence>
<dbReference type="PANTHER" id="PTHR42782:SF2">
    <property type="entry name" value="3-OXOACYL-[ACYL-CARRIER-PROTEIN] SYNTHASE-LIKE PROTEIN"/>
    <property type="match status" value="1"/>
</dbReference>
<dbReference type="Proteomes" id="UP001211907">
    <property type="component" value="Unassembled WGS sequence"/>
</dbReference>
<evidence type="ECO:0000313" key="2">
    <source>
        <dbReference type="Proteomes" id="UP001211907"/>
    </source>
</evidence>
<dbReference type="AlphaFoldDB" id="A0AAD5SMQ1"/>
<name>A0AAD5SMQ1_9FUNG</name>
<dbReference type="PANTHER" id="PTHR42782">
    <property type="entry name" value="SI:CH73-314G15.3"/>
    <property type="match status" value="1"/>
</dbReference>
<gene>
    <name evidence="1" type="ORF">HK100_009965</name>
</gene>
<accession>A0AAD5SMQ1</accession>
<proteinExistence type="predicted"/>
<organism evidence="1 2">
    <name type="scientific">Physocladia obscura</name>
    <dbReference type="NCBI Taxonomy" id="109957"/>
    <lineage>
        <taxon>Eukaryota</taxon>
        <taxon>Fungi</taxon>
        <taxon>Fungi incertae sedis</taxon>
        <taxon>Chytridiomycota</taxon>
        <taxon>Chytridiomycota incertae sedis</taxon>
        <taxon>Chytridiomycetes</taxon>
        <taxon>Chytridiales</taxon>
        <taxon>Chytriomycetaceae</taxon>
        <taxon>Physocladia</taxon>
    </lineage>
</organism>
<comment type="caution">
    <text evidence="1">The sequence shown here is derived from an EMBL/GenBank/DDBJ whole genome shotgun (WGS) entry which is preliminary data.</text>
</comment>
<feature type="non-terminal residue" evidence="1">
    <location>
        <position position="70"/>
    </location>
</feature>
<keyword evidence="2" id="KW-1185">Reference proteome</keyword>
<dbReference type="InterPro" id="IPR007402">
    <property type="entry name" value="DUF455"/>
</dbReference>
<reference evidence="1" key="1">
    <citation type="submission" date="2020-05" db="EMBL/GenBank/DDBJ databases">
        <title>Phylogenomic resolution of chytrid fungi.</title>
        <authorList>
            <person name="Stajich J.E."/>
            <person name="Amses K."/>
            <person name="Simmons R."/>
            <person name="Seto K."/>
            <person name="Myers J."/>
            <person name="Bonds A."/>
            <person name="Quandt C.A."/>
            <person name="Barry K."/>
            <person name="Liu P."/>
            <person name="Grigoriev I."/>
            <person name="Longcore J.E."/>
            <person name="James T.Y."/>
        </authorList>
    </citation>
    <scope>NUCLEOTIDE SEQUENCE</scope>
    <source>
        <strain evidence="1">JEL0513</strain>
    </source>
</reference>